<dbReference type="Pfam" id="PF01476">
    <property type="entry name" value="LysM"/>
    <property type="match status" value="1"/>
</dbReference>
<dbReference type="InterPro" id="IPR023346">
    <property type="entry name" value="Lysozyme-like_dom_sf"/>
</dbReference>
<dbReference type="RefSeq" id="WP_060823778.1">
    <property type="nucleotide sequence ID" value="NZ_AP014938.1"/>
</dbReference>
<dbReference type="PANTHER" id="PTHR34700">
    <property type="entry name" value="POTASSIUM BINDING PROTEIN KBP"/>
    <property type="match status" value="1"/>
</dbReference>
<dbReference type="GO" id="GO:0016787">
    <property type="term" value="F:hydrolase activity"/>
    <property type="evidence" value="ECO:0007669"/>
    <property type="project" value="UniProtKB-KW"/>
</dbReference>
<feature type="domain" description="LysM" evidence="4">
    <location>
        <begin position="200"/>
        <end position="248"/>
    </location>
</feature>
<feature type="signal peptide" evidence="3">
    <location>
        <begin position="1"/>
        <end position="30"/>
    </location>
</feature>
<dbReference type="SUPFAM" id="SSF53955">
    <property type="entry name" value="Lysozyme-like"/>
    <property type="match status" value="1"/>
</dbReference>
<evidence type="ECO:0000313" key="6">
    <source>
        <dbReference type="Proteomes" id="UP000066203"/>
    </source>
</evidence>
<comment type="similarity">
    <text evidence="1">Belongs to the transglycosylase family. Rpf subfamily.</text>
</comment>
<dbReference type="InterPro" id="IPR052196">
    <property type="entry name" value="Bact_Kbp"/>
</dbReference>
<dbReference type="Gene3D" id="3.10.350.10">
    <property type="entry name" value="LysM domain"/>
    <property type="match status" value="1"/>
</dbReference>
<evidence type="ECO:0000313" key="5">
    <source>
        <dbReference type="EMBL" id="BAS19583.1"/>
    </source>
</evidence>
<reference evidence="6" key="1">
    <citation type="submission" date="2015-08" db="EMBL/GenBank/DDBJ databases">
        <title>Complete genome sequence of Rothia mucilaginosa strain NUM-Rm6536.</title>
        <authorList>
            <person name="Nambu T."/>
        </authorList>
    </citation>
    <scope>NUCLEOTIDE SEQUENCE [LARGE SCALE GENOMIC DNA]</scope>
    <source>
        <strain evidence="6">NUM-Rm6536</strain>
    </source>
</reference>
<dbReference type="InterPro" id="IPR036779">
    <property type="entry name" value="LysM_dom_sf"/>
</dbReference>
<dbReference type="Proteomes" id="UP000066203">
    <property type="component" value="Chromosome"/>
</dbReference>
<dbReference type="PANTHER" id="PTHR34700:SF4">
    <property type="entry name" value="PHAGE-LIKE ELEMENT PBSX PROTEIN XKDP"/>
    <property type="match status" value="1"/>
</dbReference>
<accession>A0A0K2RXM6</accession>
<proteinExistence type="inferred from homology"/>
<dbReference type="SMART" id="SM00257">
    <property type="entry name" value="LysM"/>
    <property type="match status" value="1"/>
</dbReference>
<evidence type="ECO:0000256" key="1">
    <source>
        <dbReference type="ARBA" id="ARBA00010830"/>
    </source>
</evidence>
<dbReference type="EMBL" id="AP014938">
    <property type="protein sequence ID" value="BAS19583.1"/>
    <property type="molecule type" value="Genomic_DNA"/>
</dbReference>
<dbReference type="AlphaFoldDB" id="A0A0K2RXM6"/>
<dbReference type="InterPro" id="IPR018392">
    <property type="entry name" value="LysM"/>
</dbReference>
<dbReference type="InterPro" id="IPR010618">
    <property type="entry name" value="RPF"/>
</dbReference>
<dbReference type="Gene3D" id="1.10.530.10">
    <property type="match status" value="1"/>
</dbReference>
<organism evidence="5">
    <name type="scientific">Rothia mucilaginosa</name>
    <dbReference type="NCBI Taxonomy" id="43675"/>
    <lineage>
        <taxon>Bacteria</taxon>
        <taxon>Bacillati</taxon>
        <taxon>Actinomycetota</taxon>
        <taxon>Actinomycetes</taxon>
        <taxon>Micrococcales</taxon>
        <taxon>Micrococcaceae</taxon>
        <taxon>Rothia</taxon>
    </lineage>
</organism>
<protein>
    <recommendedName>
        <fullName evidence="4">LysM domain-containing protein</fullName>
    </recommendedName>
</protein>
<keyword evidence="3" id="KW-0732">Signal</keyword>
<name>A0A0K2RXM6_9MICC</name>
<evidence type="ECO:0000256" key="3">
    <source>
        <dbReference type="SAM" id="SignalP"/>
    </source>
</evidence>
<dbReference type="Pfam" id="PF06737">
    <property type="entry name" value="Transglycosylas"/>
    <property type="match status" value="1"/>
</dbReference>
<keyword evidence="2" id="KW-0378">Hydrolase</keyword>
<feature type="chain" id="PRO_5005483068" description="LysM domain-containing protein" evidence="3">
    <location>
        <begin position="31"/>
        <end position="250"/>
    </location>
</feature>
<dbReference type="CDD" id="cd00118">
    <property type="entry name" value="LysM"/>
    <property type="match status" value="1"/>
</dbReference>
<dbReference type="SUPFAM" id="SSF54106">
    <property type="entry name" value="LysM domain"/>
    <property type="match status" value="1"/>
</dbReference>
<gene>
    <name evidence="5" type="ORF">RM6536_0336</name>
</gene>
<sequence length="250" mass="24395">MKNTSIRRTAAALAIGGAVAATLSMPAANAVDGATWDALAQCESGGNWSINTGNGFYGGLQFTQQSWNGVGMSGSPATASRAQQIEAGERLLAIQGWGAWPACSAKLGLYGKTGAAPTYTEPTTTVAAQSQTQQTYTAPAAQVAPAAPAAQAAPAAVEAPAAPAAQAAPAAVEAPAAAPAAPAVEAPAAAPVAAPKAAAGTYTVVPGDSLSLIAAKLGVAGGYQAIAAANTDIIYNVDLIFPGQVLTIPA</sequence>
<dbReference type="PATRIC" id="fig|43675.28.peg.340"/>
<evidence type="ECO:0000259" key="4">
    <source>
        <dbReference type="PROSITE" id="PS51782"/>
    </source>
</evidence>
<dbReference type="CDD" id="cd13925">
    <property type="entry name" value="RPF"/>
    <property type="match status" value="1"/>
</dbReference>
<evidence type="ECO:0000256" key="2">
    <source>
        <dbReference type="ARBA" id="ARBA00022801"/>
    </source>
</evidence>
<dbReference type="PROSITE" id="PS51782">
    <property type="entry name" value="LYSM"/>
    <property type="match status" value="1"/>
</dbReference>